<feature type="signal peptide" evidence="4">
    <location>
        <begin position="1"/>
        <end position="16"/>
    </location>
</feature>
<dbReference type="InterPro" id="IPR033379">
    <property type="entry name" value="Acid_Pase_AS"/>
</dbReference>
<protein>
    <recommendedName>
        <fullName evidence="2">3-phytase</fullName>
        <ecNumber evidence="2">3.1.3.8</ecNumber>
    </recommendedName>
</protein>
<dbReference type="PROSITE" id="PS00778">
    <property type="entry name" value="HIS_ACID_PHOSPHAT_2"/>
    <property type="match status" value="1"/>
</dbReference>
<sequence length="540" mass="59576">MLKLCVAACLVVAGVSIPTDPTVTQVPDYFQTSYGPFAGVTKAGGAPFLAQTNPIYSQPTYVANTPLVTTLPISGEPHDGNIFDWMGTLTPYQPSPDGFGVDEYPLPPGANITQIHMVHRHGSRYPTSNSAISGWAKKIIQYRSNGTVFSGELDFLNDWNYQLGQAELTARGRQELFDSGILHWFNYGKLYDSASKIIARTTTMVRMLQSAENFLNGFFGPNWTDNATLQVIIESTGFNNSLAGNDMCPNAKNTSGSDAVDEWTALYLQKATNRFRNEISGSLNWTVDDTYNAQSMCPYETVALGYSPFCALFSWEEWQGFQYVNDLNLYGNYGMGSPVGRAIGLGFVEELIARLQGQIPNPPEDSIGFNKSLDDSAATFPLNQTIYFDFSHDNEMFSMLTALGLTQFGEYLSPTKPSADRSLIGSHIVPFSATFVFEIIKAPGPVRENRSKHCGESVYENTSEETTYIHLVINQRTVPLGQSISACRQRDDGWCEISAFIQAQKENIVKANYEESCFGNWSIPAYGEIRDGAIPKNATS</sequence>
<dbReference type="GO" id="GO:0016158">
    <property type="term" value="F:inositol hexakisphosphate 3-phosphatase activity"/>
    <property type="evidence" value="ECO:0007669"/>
    <property type="project" value="UniProtKB-EC"/>
</dbReference>
<evidence type="ECO:0000256" key="1">
    <source>
        <dbReference type="ARBA" id="ARBA00005375"/>
    </source>
</evidence>
<dbReference type="Proteomes" id="UP000053095">
    <property type="component" value="Unassembled WGS sequence"/>
</dbReference>
<keyword evidence="3" id="KW-0378">Hydrolase</keyword>
<evidence type="ECO:0000313" key="5">
    <source>
        <dbReference type="EMBL" id="GAM43864.1"/>
    </source>
</evidence>
<dbReference type="PROSITE" id="PS00616">
    <property type="entry name" value="HIS_ACID_PHOSPHAT_1"/>
    <property type="match status" value="1"/>
</dbReference>
<dbReference type="InterPro" id="IPR029033">
    <property type="entry name" value="His_PPase_superfam"/>
</dbReference>
<dbReference type="EC" id="3.1.3.8" evidence="2"/>
<evidence type="ECO:0000256" key="2">
    <source>
        <dbReference type="ARBA" id="ARBA00012632"/>
    </source>
</evidence>
<dbReference type="AlphaFoldDB" id="A0A6V8HPA5"/>
<comment type="caution">
    <text evidence="5">The sequence shown here is derived from an EMBL/GenBank/DDBJ whole genome shotgun (WGS) entry which is preliminary data.</text>
</comment>
<evidence type="ECO:0000256" key="3">
    <source>
        <dbReference type="ARBA" id="ARBA00022801"/>
    </source>
</evidence>
<evidence type="ECO:0000256" key="4">
    <source>
        <dbReference type="SAM" id="SignalP"/>
    </source>
</evidence>
<name>A0A6V8HPA5_TALPI</name>
<dbReference type="PANTHER" id="PTHR20963:SF43">
    <property type="entry name" value="PUTATIVE (AFU_ORTHOLOGUE AFUA_7G01240)-RELATED"/>
    <property type="match status" value="1"/>
</dbReference>
<reference evidence="6" key="1">
    <citation type="journal article" date="2015" name="Genome Announc.">
        <title>Draft genome sequence of Talaromyces cellulolyticus strain Y-94, a source of lignocellulosic biomass-degrading enzymes.</title>
        <authorList>
            <person name="Fujii T."/>
            <person name="Koike H."/>
            <person name="Sawayama S."/>
            <person name="Yano S."/>
            <person name="Inoue H."/>
        </authorList>
    </citation>
    <scope>NUCLEOTIDE SEQUENCE [LARGE SCALE GENOMIC DNA]</scope>
    <source>
        <strain evidence="6">Y-94</strain>
    </source>
</reference>
<gene>
    <name evidence="5" type="ORF">TCE0_060r19023</name>
</gene>
<feature type="chain" id="PRO_5028408522" description="3-phytase" evidence="4">
    <location>
        <begin position="17"/>
        <end position="540"/>
    </location>
</feature>
<dbReference type="Gene3D" id="3.40.50.1240">
    <property type="entry name" value="Phosphoglycerate mutase-like"/>
    <property type="match status" value="1"/>
</dbReference>
<comment type="similarity">
    <text evidence="1">Belongs to the histidine acid phosphatase family.</text>
</comment>
<accession>A0A6V8HPA5</accession>
<keyword evidence="4" id="KW-0732">Signal</keyword>
<dbReference type="CDD" id="cd07061">
    <property type="entry name" value="HP_HAP_like"/>
    <property type="match status" value="1"/>
</dbReference>
<dbReference type="InterPro" id="IPR000560">
    <property type="entry name" value="His_Pase_clade-2"/>
</dbReference>
<dbReference type="SUPFAM" id="SSF53254">
    <property type="entry name" value="Phosphoglycerate mutase-like"/>
    <property type="match status" value="1"/>
</dbReference>
<dbReference type="PANTHER" id="PTHR20963">
    <property type="entry name" value="MULTIPLE INOSITOL POLYPHOSPHATE PHOSPHATASE-RELATED"/>
    <property type="match status" value="1"/>
</dbReference>
<organism evidence="5 6">
    <name type="scientific">Talaromyces pinophilus</name>
    <name type="common">Penicillium pinophilum</name>
    <dbReference type="NCBI Taxonomy" id="128442"/>
    <lineage>
        <taxon>Eukaryota</taxon>
        <taxon>Fungi</taxon>
        <taxon>Dikarya</taxon>
        <taxon>Ascomycota</taxon>
        <taxon>Pezizomycotina</taxon>
        <taxon>Eurotiomycetes</taxon>
        <taxon>Eurotiomycetidae</taxon>
        <taxon>Eurotiales</taxon>
        <taxon>Trichocomaceae</taxon>
        <taxon>Talaromyces</taxon>
        <taxon>Talaromyces sect. Talaromyces</taxon>
    </lineage>
</organism>
<proteinExistence type="inferred from homology"/>
<dbReference type="EMBL" id="DF933856">
    <property type="protein sequence ID" value="GAM43864.1"/>
    <property type="molecule type" value="Genomic_DNA"/>
</dbReference>
<dbReference type="GO" id="GO:0003993">
    <property type="term" value="F:acid phosphatase activity"/>
    <property type="evidence" value="ECO:0007669"/>
    <property type="project" value="TreeGrafter"/>
</dbReference>
<keyword evidence="6" id="KW-1185">Reference proteome</keyword>
<dbReference type="Pfam" id="PF00328">
    <property type="entry name" value="His_Phos_2"/>
    <property type="match status" value="1"/>
</dbReference>
<evidence type="ECO:0000313" key="6">
    <source>
        <dbReference type="Proteomes" id="UP000053095"/>
    </source>
</evidence>